<name>A0ABV0RB48_9TELE</name>
<dbReference type="PANTHER" id="PTHR10210">
    <property type="entry name" value="RIBOSE-PHOSPHATE DIPHOSPHOKINASE FAMILY MEMBER"/>
    <property type="match status" value="1"/>
</dbReference>
<sequence length="109" mass="12034">AAWVPRDPLPECGESSGRDPRDMNHTKGGLVIFTANSHPSNRELGKRIAEDVNTTIMEMLIMVYACRTSCARSITGVLPYFPYSKQCKMRKRGSIVSKLIASMVCKAGK</sequence>
<evidence type="ECO:0000259" key="6">
    <source>
        <dbReference type="Pfam" id="PF13793"/>
    </source>
</evidence>
<dbReference type="PANTHER" id="PTHR10210:SF29">
    <property type="entry name" value="PHOSPHORIBOSYL PYROPHOSPHATE SYNTHASE-ASSOCIATED PROTEIN 2"/>
    <property type="match status" value="1"/>
</dbReference>
<dbReference type="SMART" id="SM01400">
    <property type="entry name" value="Pribosyltran_N"/>
    <property type="match status" value="1"/>
</dbReference>
<comment type="function">
    <text evidence="3">Seems to play a negative regulatory role in 5-phosphoribose 1-diphosphate synthesis.</text>
</comment>
<evidence type="ECO:0000313" key="8">
    <source>
        <dbReference type="Proteomes" id="UP001434883"/>
    </source>
</evidence>
<gene>
    <name evidence="7" type="ORF">XENOCAPTIV_021511</name>
</gene>
<evidence type="ECO:0000256" key="1">
    <source>
        <dbReference type="ARBA" id="ARBA00006478"/>
    </source>
</evidence>
<protein>
    <recommendedName>
        <fullName evidence="4">Phosphoribosyl pyrophosphate synthase-associated protein 2</fullName>
    </recommendedName>
</protein>
<evidence type="ECO:0000256" key="3">
    <source>
        <dbReference type="ARBA" id="ARBA00037514"/>
    </source>
</evidence>
<dbReference type="Pfam" id="PF13793">
    <property type="entry name" value="Pribosyltran_N"/>
    <property type="match status" value="1"/>
</dbReference>
<evidence type="ECO:0000256" key="2">
    <source>
        <dbReference type="ARBA" id="ARBA00022727"/>
    </source>
</evidence>
<dbReference type="EMBL" id="JAHRIN010042057">
    <property type="protein sequence ID" value="MEQ2205359.1"/>
    <property type="molecule type" value="Genomic_DNA"/>
</dbReference>
<accession>A0ABV0RB48</accession>
<organism evidence="7 8">
    <name type="scientific">Xenoophorus captivus</name>
    <dbReference type="NCBI Taxonomy" id="1517983"/>
    <lineage>
        <taxon>Eukaryota</taxon>
        <taxon>Metazoa</taxon>
        <taxon>Chordata</taxon>
        <taxon>Craniata</taxon>
        <taxon>Vertebrata</taxon>
        <taxon>Euteleostomi</taxon>
        <taxon>Actinopterygii</taxon>
        <taxon>Neopterygii</taxon>
        <taxon>Teleostei</taxon>
        <taxon>Neoteleostei</taxon>
        <taxon>Acanthomorphata</taxon>
        <taxon>Ovalentaria</taxon>
        <taxon>Atherinomorphae</taxon>
        <taxon>Cyprinodontiformes</taxon>
        <taxon>Goodeidae</taxon>
        <taxon>Xenoophorus</taxon>
    </lineage>
</organism>
<dbReference type="SUPFAM" id="SSF53271">
    <property type="entry name" value="PRTase-like"/>
    <property type="match status" value="1"/>
</dbReference>
<comment type="similarity">
    <text evidence="1">Belongs to the ribose-phosphate pyrophosphokinase family.</text>
</comment>
<reference evidence="7 8" key="1">
    <citation type="submission" date="2021-06" db="EMBL/GenBank/DDBJ databases">
        <authorList>
            <person name="Palmer J.M."/>
        </authorList>
    </citation>
    <scope>NUCLEOTIDE SEQUENCE [LARGE SCALE GENOMIC DNA]</scope>
    <source>
        <strain evidence="7 8">XC_2019</strain>
        <tissue evidence="7">Muscle</tissue>
    </source>
</reference>
<dbReference type="Proteomes" id="UP001434883">
    <property type="component" value="Unassembled WGS sequence"/>
</dbReference>
<comment type="caution">
    <text evidence="7">The sequence shown here is derived from an EMBL/GenBank/DDBJ whole genome shotgun (WGS) entry which is preliminary data.</text>
</comment>
<feature type="non-terminal residue" evidence="7">
    <location>
        <position position="1"/>
    </location>
</feature>
<dbReference type="InterPro" id="IPR029057">
    <property type="entry name" value="PRTase-like"/>
</dbReference>
<evidence type="ECO:0000256" key="4">
    <source>
        <dbReference type="ARBA" id="ARBA00040164"/>
    </source>
</evidence>
<dbReference type="Gene3D" id="3.40.50.2020">
    <property type="match status" value="1"/>
</dbReference>
<proteinExistence type="inferred from homology"/>
<keyword evidence="8" id="KW-1185">Reference proteome</keyword>
<dbReference type="InterPro" id="IPR005946">
    <property type="entry name" value="Rib-P_diPkinase"/>
</dbReference>
<evidence type="ECO:0000256" key="5">
    <source>
        <dbReference type="SAM" id="MobiDB-lite"/>
    </source>
</evidence>
<evidence type="ECO:0000313" key="7">
    <source>
        <dbReference type="EMBL" id="MEQ2205359.1"/>
    </source>
</evidence>
<keyword evidence="2" id="KW-0545">Nucleotide biosynthesis</keyword>
<dbReference type="InterPro" id="IPR029099">
    <property type="entry name" value="Pribosyltran_N"/>
</dbReference>
<feature type="region of interest" description="Disordered" evidence="5">
    <location>
        <begin position="1"/>
        <end position="24"/>
    </location>
</feature>
<feature type="domain" description="Ribose-phosphate pyrophosphokinase N-terminal" evidence="6">
    <location>
        <begin position="48"/>
        <end position="108"/>
    </location>
</feature>